<gene>
    <name evidence="1" type="ORF">HAX54_029030</name>
</gene>
<sequence>MASGAWPKSEPMTDGIVSRAGTLFHSIPHSHEEGGAELCLTSRSVEFGKGPVGRPDNGGELVAVLGIDCEEGLGQPPQTWLGTGAILLKIPWQAKPRYCPYEKDRLAGEAPLGPPEHVGSPSP</sequence>
<proteinExistence type="predicted"/>
<evidence type="ECO:0000313" key="2">
    <source>
        <dbReference type="Proteomes" id="UP000823775"/>
    </source>
</evidence>
<dbReference type="Proteomes" id="UP000823775">
    <property type="component" value="Unassembled WGS sequence"/>
</dbReference>
<keyword evidence="2" id="KW-1185">Reference proteome</keyword>
<dbReference type="EMBL" id="JACEIK010003586">
    <property type="protein sequence ID" value="MCD9642319.1"/>
    <property type="molecule type" value="Genomic_DNA"/>
</dbReference>
<evidence type="ECO:0000313" key="1">
    <source>
        <dbReference type="EMBL" id="MCD9642319.1"/>
    </source>
</evidence>
<comment type="caution">
    <text evidence="1">The sequence shown here is derived from an EMBL/GenBank/DDBJ whole genome shotgun (WGS) entry which is preliminary data.</text>
</comment>
<name>A0ABS8V6G1_DATST</name>
<organism evidence="1 2">
    <name type="scientific">Datura stramonium</name>
    <name type="common">Jimsonweed</name>
    <name type="synonym">Common thornapple</name>
    <dbReference type="NCBI Taxonomy" id="4076"/>
    <lineage>
        <taxon>Eukaryota</taxon>
        <taxon>Viridiplantae</taxon>
        <taxon>Streptophyta</taxon>
        <taxon>Embryophyta</taxon>
        <taxon>Tracheophyta</taxon>
        <taxon>Spermatophyta</taxon>
        <taxon>Magnoliopsida</taxon>
        <taxon>eudicotyledons</taxon>
        <taxon>Gunneridae</taxon>
        <taxon>Pentapetalae</taxon>
        <taxon>asterids</taxon>
        <taxon>lamiids</taxon>
        <taxon>Solanales</taxon>
        <taxon>Solanaceae</taxon>
        <taxon>Solanoideae</taxon>
        <taxon>Datureae</taxon>
        <taxon>Datura</taxon>
    </lineage>
</organism>
<accession>A0ABS8V6G1</accession>
<protein>
    <submittedName>
        <fullName evidence="1">Uncharacterized protein</fullName>
    </submittedName>
</protein>
<reference evidence="1 2" key="1">
    <citation type="journal article" date="2021" name="BMC Genomics">
        <title>Datura genome reveals duplications of psychoactive alkaloid biosynthetic genes and high mutation rate following tissue culture.</title>
        <authorList>
            <person name="Rajewski A."/>
            <person name="Carter-House D."/>
            <person name="Stajich J."/>
            <person name="Litt A."/>
        </authorList>
    </citation>
    <scope>NUCLEOTIDE SEQUENCE [LARGE SCALE GENOMIC DNA]</scope>
    <source>
        <strain evidence="1">AR-01</strain>
    </source>
</reference>